<dbReference type="InterPro" id="IPR036188">
    <property type="entry name" value="FAD/NAD-bd_sf"/>
</dbReference>
<protein>
    <submittedName>
        <fullName evidence="3">D-amino acid dehydrogenase small subunit</fullName>
        <ecNumber evidence="3">1.4.99.6</ecNumber>
    </submittedName>
</protein>
<dbReference type="GO" id="GO:0016491">
    <property type="term" value="F:oxidoreductase activity"/>
    <property type="evidence" value="ECO:0007669"/>
    <property type="project" value="UniProtKB-KW"/>
</dbReference>
<dbReference type="InterPro" id="IPR006076">
    <property type="entry name" value="FAD-dep_OxRdtase"/>
</dbReference>
<comment type="caution">
    <text evidence="3">The sequence shown here is derived from an EMBL/GenBank/DDBJ whole genome shotgun (WGS) entry which is preliminary data.</text>
</comment>
<dbReference type="SUPFAM" id="SSF54373">
    <property type="entry name" value="FAD-linked reductases, C-terminal domain"/>
    <property type="match status" value="1"/>
</dbReference>
<proteinExistence type="predicted"/>
<dbReference type="EMBL" id="SIHJ01000001">
    <property type="protein sequence ID" value="TWT35894.1"/>
    <property type="molecule type" value="Genomic_DNA"/>
</dbReference>
<reference evidence="3 4" key="1">
    <citation type="submission" date="2019-02" db="EMBL/GenBank/DDBJ databases">
        <title>Deep-cultivation of Planctomycetes and their phenomic and genomic characterization uncovers novel biology.</title>
        <authorList>
            <person name="Wiegand S."/>
            <person name="Jogler M."/>
            <person name="Boedeker C."/>
            <person name="Pinto D."/>
            <person name="Vollmers J."/>
            <person name="Rivas-Marin E."/>
            <person name="Kohn T."/>
            <person name="Peeters S.H."/>
            <person name="Heuer A."/>
            <person name="Rast P."/>
            <person name="Oberbeckmann S."/>
            <person name="Bunk B."/>
            <person name="Jeske O."/>
            <person name="Meyerdierks A."/>
            <person name="Storesund J.E."/>
            <person name="Kallscheuer N."/>
            <person name="Luecker S."/>
            <person name="Lage O.M."/>
            <person name="Pohl T."/>
            <person name="Merkel B.J."/>
            <person name="Hornburger P."/>
            <person name="Mueller R.-W."/>
            <person name="Bruemmer F."/>
            <person name="Labrenz M."/>
            <person name="Spormann A.M."/>
            <person name="Op Den Camp H."/>
            <person name="Overmann J."/>
            <person name="Amann R."/>
            <person name="Jetten M.S.M."/>
            <person name="Mascher T."/>
            <person name="Medema M.H."/>
            <person name="Devos D.P."/>
            <person name="Kaster A.-K."/>
            <person name="Ovreas L."/>
            <person name="Rohde M."/>
            <person name="Galperin M.Y."/>
            <person name="Jogler C."/>
        </authorList>
    </citation>
    <scope>NUCLEOTIDE SEQUENCE [LARGE SCALE GENOMIC DNA]</scope>
    <source>
        <strain evidence="3 4">KOR34</strain>
    </source>
</reference>
<keyword evidence="1 3" id="KW-0560">Oxidoreductase</keyword>
<dbReference type="PANTHER" id="PTHR13847">
    <property type="entry name" value="SARCOSINE DEHYDROGENASE-RELATED"/>
    <property type="match status" value="1"/>
</dbReference>
<dbReference type="RefSeq" id="WP_146562385.1">
    <property type="nucleotide sequence ID" value="NZ_SIHJ01000001.1"/>
</dbReference>
<accession>A0A5C5VB93</accession>
<keyword evidence="4" id="KW-1185">Reference proteome</keyword>
<dbReference type="OrthoDB" id="9794226at2"/>
<dbReference type="GO" id="GO:0005737">
    <property type="term" value="C:cytoplasm"/>
    <property type="evidence" value="ECO:0007669"/>
    <property type="project" value="TreeGrafter"/>
</dbReference>
<dbReference type="Gene3D" id="3.50.50.60">
    <property type="entry name" value="FAD/NAD(P)-binding domain"/>
    <property type="match status" value="2"/>
</dbReference>
<dbReference type="PANTHER" id="PTHR13847:SF289">
    <property type="entry name" value="GLYCINE OXIDASE"/>
    <property type="match status" value="1"/>
</dbReference>
<sequence length="419" mass="45108">MPDTLDAIVVGGGAMGCASAYYLAKQGLQVRVVEAGRIGGGASHGNCGYICPSHALPLTAPGAVGKTIGSAFNPDAALYIKPRLDPALWSWLTRFASRCRTKPMMQAAQARNALLASSMSLYRELLADESIDVEWEDRGLLFVFKSAEEFEAYGKGVELARREFGVRFDPYEGSRLTELEPALRPELAGAWHCPTDAHLRPDRLMTAMRGLLTTAGVELSEGVRVQHINGAGGQATSLDTSAGPMRAPLFVLTTGAEAPHLADRLGCRLPIQPGKGYSITLPRPASGPTMPMILEESHVAVTPWASGLRIGSTMEFVGYDRSINRRRIELFRRAAAEHLVEAPTGLVEEEWSGWRPMTYDEIPCIGRAPKLKNVIVAAGHGMIGMSTMTATGKLVSELATDATPHIDPAPYALERFGRG</sequence>
<evidence type="ECO:0000259" key="2">
    <source>
        <dbReference type="Pfam" id="PF01266"/>
    </source>
</evidence>
<dbReference type="SUPFAM" id="SSF51905">
    <property type="entry name" value="FAD/NAD(P)-binding domain"/>
    <property type="match status" value="1"/>
</dbReference>
<evidence type="ECO:0000313" key="4">
    <source>
        <dbReference type="Proteomes" id="UP000316714"/>
    </source>
</evidence>
<feature type="domain" description="FAD dependent oxidoreductase" evidence="2">
    <location>
        <begin position="6"/>
        <end position="398"/>
    </location>
</feature>
<dbReference type="AlphaFoldDB" id="A0A5C5VB93"/>
<organism evidence="3 4">
    <name type="scientific">Posidoniimonas corsicana</name>
    <dbReference type="NCBI Taxonomy" id="1938618"/>
    <lineage>
        <taxon>Bacteria</taxon>
        <taxon>Pseudomonadati</taxon>
        <taxon>Planctomycetota</taxon>
        <taxon>Planctomycetia</taxon>
        <taxon>Pirellulales</taxon>
        <taxon>Lacipirellulaceae</taxon>
        <taxon>Posidoniimonas</taxon>
    </lineage>
</organism>
<dbReference type="Proteomes" id="UP000316714">
    <property type="component" value="Unassembled WGS sequence"/>
</dbReference>
<gene>
    <name evidence="3" type="primary">dadA</name>
    <name evidence="3" type="ORF">KOR34_07910</name>
</gene>
<evidence type="ECO:0000313" key="3">
    <source>
        <dbReference type="EMBL" id="TWT35894.1"/>
    </source>
</evidence>
<dbReference type="Pfam" id="PF01266">
    <property type="entry name" value="DAO"/>
    <property type="match status" value="1"/>
</dbReference>
<evidence type="ECO:0000256" key="1">
    <source>
        <dbReference type="ARBA" id="ARBA00023002"/>
    </source>
</evidence>
<dbReference type="Gene3D" id="3.30.9.10">
    <property type="entry name" value="D-Amino Acid Oxidase, subunit A, domain 2"/>
    <property type="match status" value="1"/>
</dbReference>
<name>A0A5C5VB93_9BACT</name>
<dbReference type="EC" id="1.4.99.6" evidence="3"/>